<reference evidence="1 2" key="1">
    <citation type="submission" date="2017-12" db="EMBL/GenBank/DDBJ databases">
        <title>Phylogenetic diversity of female urinary microbiome.</title>
        <authorList>
            <person name="Thomas-White K."/>
            <person name="Wolfe A.J."/>
        </authorList>
    </citation>
    <scope>NUCLEOTIDE SEQUENCE [LARGE SCALE GENOMIC DNA]</scope>
    <source>
        <strain evidence="1 2">UMB0321</strain>
    </source>
</reference>
<sequence>MPISAKETRHHVAQTTVQKTIKADGSSIERAIVIIENDTTRGIAAEYSWIEEHMPEYRVVGQALLKKNDSVYDRIDVQNEAGDIRSIYFDIKSFFGMINGKPR</sequence>
<protein>
    <submittedName>
        <fullName evidence="1">Adenosylhomocysteinase</fullName>
    </submittedName>
</protein>
<evidence type="ECO:0000313" key="1">
    <source>
        <dbReference type="EMBL" id="PLA40316.1"/>
    </source>
</evidence>
<accession>A0A2I1XCF9</accession>
<proteinExistence type="predicted"/>
<evidence type="ECO:0000313" key="2">
    <source>
        <dbReference type="Proteomes" id="UP000234767"/>
    </source>
</evidence>
<dbReference type="Proteomes" id="UP000234767">
    <property type="component" value="Unassembled WGS sequence"/>
</dbReference>
<dbReference type="EMBL" id="PKJO01000006">
    <property type="protein sequence ID" value="PLA40316.1"/>
    <property type="molecule type" value="Genomic_DNA"/>
</dbReference>
<name>A0A2I1XCF9_NEISI</name>
<comment type="caution">
    <text evidence="1">The sequence shown here is derived from an EMBL/GenBank/DDBJ whole genome shotgun (WGS) entry which is preliminary data.</text>
</comment>
<gene>
    <name evidence="1" type="ORF">CYK00_05850</name>
</gene>
<organism evidence="1 2">
    <name type="scientific">Neisseria sicca</name>
    <dbReference type="NCBI Taxonomy" id="490"/>
    <lineage>
        <taxon>Bacteria</taxon>
        <taxon>Pseudomonadati</taxon>
        <taxon>Pseudomonadota</taxon>
        <taxon>Betaproteobacteria</taxon>
        <taxon>Neisseriales</taxon>
        <taxon>Neisseriaceae</taxon>
        <taxon>Neisseria</taxon>
    </lineage>
</organism>
<dbReference type="AlphaFoldDB" id="A0A2I1XCF9"/>